<evidence type="ECO:0000256" key="7">
    <source>
        <dbReference type="ARBA" id="ARBA00023054"/>
    </source>
</evidence>
<dbReference type="GO" id="GO:0005789">
    <property type="term" value="C:endoplasmic reticulum membrane"/>
    <property type="evidence" value="ECO:0007669"/>
    <property type="project" value="UniProtKB-SubCell"/>
</dbReference>
<evidence type="ECO:0000256" key="2">
    <source>
        <dbReference type="ARBA" id="ARBA00022448"/>
    </source>
</evidence>
<comment type="subcellular location">
    <subcellularLocation>
        <location evidence="1">Endoplasmic reticulum membrane</location>
        <topology evidence="1">Single-pass type IV membrane protein</topology>
    </subcellularLocation>
</comment>
<comment type="similarity">
    <text evidence="9">Belongs to the SEC20 family.</text>
</comment>
<dbReference type="VEuPathDB" id="CryptoDB:Cvel_26237"/>
<proteinExistence type="inferred from homology"/>
<dbReference type="Pfam" id="PF03908">
    <property type="entry name" value="Sec20"/>
    <property type="match status" value="1"/>
</dbReference>
<feature type="region of interest" description="Disordered" evidence="10">
    <location>
        <begin position="1"/>
        <end position="32"/>
    </location>
</feature>
<dbReference type="PANTHER" id="PTHR12825">
    <property type="entry name" value="BNIP1-RELATED"/>
    <property type="match status" value="1"/>
</dbReference>
<evidence type="ECO:0000256" key="8">
    <source>
        <dbReference type="ARBA" id="ARBA00023136"/>
    </source>
</evidence>
<feature type="transmembrane region" description="Helical" evidence="11">
    <location>
        <begin position="104"/>
        <end position="120"/>
    </location>
</feature>
<dbReference type="GO" id="GO:0005484">
    <property type="term" value="F:SNAP receptor activity"/>
    <property type="evidence" value="ECO:0007669"/>
    <property type="project" value="InterPro"/>
</dbReference>
<evidence type="ECO:0000259" key="12">
    <source>
        <dbReference type="Pfam" id="PF03908"/>
    </source>
</evidence>
<gene>
    <name evidence="13" type="ORF">Cvel_26237</name>
</gene>
<evidence type="ECO:0000256" key="5">
    <source>
        <dbReference type="ARBA" id="ARBA00022892"/>
    </source>
</evidence>
<evidence type="ECO:0000256" key="1">
    <source>
        <dbReference type="ARBA" id="ARBA00004163"/>
    </source>
</evidence>
<evidence type="ECO:0000256" key="6">
    <source>
        <dbReference type="ARBA" id="ARBA00022989"/>
    </source>
</evidence>
<feature type="domain" description="Sec20 C-terminal" evidence="12">
    <location>
        <begin position="55"/>
        <end position="124"/>
    </location>
</feature>
<feature type="region of interest" description="Disordered" evidence="10">
    <location>
        <begin position="235"/>
        <end position="279"/>
    </location>
</feature>
<organism evidence="13">
    <name type="scientific">Chromera velia CCMP2878</name>
    <dbReference type="NCBI Taxonomy" id="1169474"/>
    <lineage>
        <taxon>Eukaryota</taxon>
        <taxon>Sar</taxon>
        <taxon>Alveolata</taxon>
        <taxon>Colpodellida</taxon>
        <taxon>Chromeraceae</taxon>
        <taxon>Chromera</taxon>
    </lineage>
</organism>
<dbReference type="PANTHER" id="PTHR12825:SF0">
    <property type="entry name" value="VESICLE TRANSPORT PROTEIN SEC20"/>
    <property type="match status" value="1"/>
</dbReference>
<dbReference type="InterPro" id="IPR056173">
    <property type="entry name" value="Sec20_C"/>
</dbReference>
<evidence type="ECO:0000256" key="4">
    <source>
        <dbReference type="ARBA" id="ARBA00022824"/>
    </source>
</evidence>
<keyword evidence="6 11" id="KW-1133">Transmembrane helix</keyword>
<dbReference type="GO" id="GO:0006890">
    <property type="term" value="P:retrograde vesicle-mediated transport, Golgi to endoplasmic reticulum"/>
    <property type="evidence" value="ECO:0007669"/>
    <property type="project" value="InterPro"/>
</dbReference>
<accession>A0A0G4HCM8</accession>
<name>A0A0G4HCM8_9ALVE</name>
<evidence type="ECO:0000256" key="3">
    <source>
        <dbReference type="ARBA" id="ARBA00022692"/>
    </source>
</evidence>
<evidence type="ECO:0000256" key="10">
    <source>
        <dbReference type="SAM" id="MobiDB-lite"/>
    </source>
</evidence>
<dbReference type="GO" id="GO:0031201">
    <property type="term" value="C:SNARE complex"/>
    <property type="evidence" value="ECO:0007669"/>
    <property type="project" value="TreeGrafter"/>
</dbReference>
<sequence>MSTMDMERRRETEEKRKKLTQRQGGAARVKQVSAADEEEAAYANLDAETQMLRNRMEVTHQVLVTSSNVIKKSEDQYGIFGTRLREASAVLADLKRRADEDSRYIWMSFLFLMCVCGYIFLKRLGILWAIFKTIYTAFGIASWATGRVGDVTGSVWQRGTGEGGVEMAQEAVGVPGLLVGEGEVDLSGVVGDVEQPVDVSGLMGEGGADPQAVIAEQVVKDYGVGQMDGSAFDSVPLSSSDIGEVSRSESAETVAESNDLEEAHSSSLSNWPPTTHTEL</sequence>
<dbReference type="EMBL" id="CDMZ01002305">
    <property type="protein sequence ID" value="CEM41766.1"/>
    <property type="molecule type" value="Genomic_DNA"/>
</dbReference>
<keyword evidence="4" id="KW-0256">Endoplasmic reticulum</keyword>
<feature type="compositionally biased region" description="Polar residues" evidence="10">
    <location>
        <begin position="265"/>
        <end position="279"/>
    </location>
</feature>
<keyword evidence="3 11" id="KW-0812">Transmembrane</keyword>
<feature type="compositionally biased region" description="Basic and acidic residues" evidence="10">
    <location>
        <begin position="1"/>
        <end position="16"/>
    </location>
</feature>
<evidence type="ECO:0000313" key="13">
    <source>
        <dbReference type="EMBL" id="CEM41766.1"/>
    </source>
</evidence>
<keyword evidence="8 11" id="KW-0472">Membrane</keyword>
<protein>
    <recommendedName>
        <fullName evidence="12">Sec20 C-terminal domain-containing protein</fullName>
    </recommendedName>
</protein>
<reference evidence="13" key="1">
    <citation type="submission" date="2014-11" db="EMBL/GenBank/DDBJ databases">
        <authorList>
            <person name="Otto D Thomas"/>
            <person name="Naeem Raeece"/>
        </authorList>
    </citation>
    <scope>NUCLEOTIDE SEQUENCE</scope>
</reference>
<keyword evidence="2" id="KW-0813">Transport</keyword>
<evidence type="ECO:0000256" key="11">
    <source>
        <dbReference type="SAM" id="Phobius"/>
    </source>
</evidence>
<evidence type="ECO:0000256" key="9">
    <source>
        <dbReference type="ARBA" id="ARBA00037934"/>
    </source>
</evidence>
<dbReference type="InterPro" id="IPR005606">
    <property type="entry name" value="Sec20"/>
</dbReference>
<keyword evidence="7" id="KW-0175">Coiled coil</keyword>
<keyword evidence="5" id="KW-0931">ER-Golgi transport</keyword>
<dbReference type="AlphaFoldDB" id="A0A0G4HCM8"/>